<dbReference type="AlphaFoldDB" id="W5MIN7"/>
<reference evidence="6" key="1">
    <citation type="submission" date="2011-12" db="EMBL/GenBank/DDBJ databases">
        <title>The Draft Genome of Lepisosteus oculatus.</title>
        <authorList>
            <consortium name="The Broad Institute Genome Assembly &amp; Analysis Group"/>
            <consortium name="Computational R&amp;D Group"/>
            <consortium name="and Sequencing Platform"/>
            <person name="Di Palma F."/>
            <person name="Alfoldi J."/>
            <person name="Johnson J."/>
            <person name="Berlin A."/>
            <person name="Gnerre S."/>
            <person name="Jaffe D."/>
            <person name="MacCallum I."/>
            <person name="Young S."/>
            <person name="Walker B.J."/>
            <person name="Lander E.S."/>
            <person name="Lindblad-Toh K."/>
        </authorList>
    </citation>
    <scope>NUCLEOTIDE SEQUENCE [LARGE SCALE GENOMIC DNA]</scope>
</reference>
<dbReference type="SUPFAM" id="SSF50729">
    <property type="entry name" value="PH domain-like"/>
    <property type="match status" value="1"/>
</dbReference>
<reference evidence="5" key="3">
    <citation type="submission" date="2025-09" db="UniProtKB">
        <authorList>
            <consortium name="Ensembl"/>
        </authorList>
    </citation>
    <scope>IDENTIFICATION</scope>
</reference>
<dbReference type="GeneID" id="102688034"/>
<dbReference type="eggNOG" id="ENOG502QRWR">
    <property type="taxonomic scope" value="Eukaryota"/>
</dbReference>
<dbReference type="GeneTree" id="ENSGT00940000157470"/>
<dbReference type="PANTHER" id="PTHR21538:SF21">
    <property type="entry name" value="RHOTEKIN-2"/>
    <property type="match status" value="1"/>
</dbReference>
<feature type="domain" description="REM-1" evidence="4">
    <location>
        <begin position="30"/>
        <end position="106"/>
    </location>
</feature>
<dbReference type="Proteomes" id="UP000018468">
    <property type="component" value="Linkage group LG5"/>
</dbReference>
<protein>
    <submittedName>
        <fullName evidence="5">Rhotekin 2</fullName>
    </submittedName>
</protein>
<dbReference type="InParanoid" id="W5MIN7"/>
<dbReference type="SMART" id="SM00233">
    <property type="entry name" value="PH"/>
    <property type="match status" value="1"/>
</dbReference>
<feature type="domain" description="PH" evidence="3">
    <location>
        <begin position="313"/>
        <end position="420"/>
    </location>
</feature>
<evidence type="ECO:0000256" key="1">
    <source>
        <dbReference type="PROSITE-ProRule" id="PRU01207"/>
    </source>
</evidence>
<feature type="region of interest" description="Disordered" evidence="2">
    <location>
        <begin position="516"/>
        <end position="645"/>
    </location>
</feature>
<dbReference type="InterPro" id="IPR001849">
    <property type="entry name" value="PH_domain"/>
</dbReference>
<feature type="compositionally biased region" description="Low complexity" evidence="2">
    <location>
        <begin position="542"/>
        <end position="551"/>
    </location>
</feature>
<organism evidence="5 6">
    <name type="scientific">Lepisosteus oculatus</name>
    <name type="common">Spotted gar</name>
    <dbReference type="NCBI Taxonomy" id="7918"/>
    <lineage>
        <taxon>Eukaryota</taxon>
        <taxon>Metazoa</taxon>
        <taxon>Chordata</taxon>
        <taxon>Craniata</taxon>
        <taxon>Vertebrata</taxon>
        <taxon>Euteleostomi</taxon>
        <taxon>Actinopterygii</taxon>
        <taxon>Neopterygii</taxon>
        <taxon>Holostei</taxon>
        <taxon>Semionotiformes</taxon>
        <taxon>Lepisosteidae</taxon>
        <taxon>Lepisosteus</taxon>
    </lineage>
</organism>
<dbReference type="OMA" id="GNHKMVI"/>
<accession>W5MIN7</accession>
<evidence type="ECO:0000313" key="6">
    <source>
        <dbReference type="Proteomes" id="UP000018468"/>
    </source>
</evidence>
<dbReference type="HOGENOM" id="CLU_025066_1_0_1"/>
<proteinExistence type="predicted"/>
<dbReference type="GO" id="GO:0008284">
    <property type="term" value="P:positive regulation of cell population proliferation"/>
    <property type="evidence" value="ECO:0000318"/>
    <property type="project" value="GO_Central"/>
</dbReference>
<dbReference type="PROSITE" id="PS51860">
    <property type="entry name" value="REM_1"/>
    <property type="match status" value="1"/>
</dbReference>
<evidence type="ECO:0000259" key="4">
    <source>
        <dbReference type="PROSITE" id="PS51860"/>
    </source>
</evidence>
<dbReference type="STRING" id="7918.ENSLOCP00000008246"/>
<sequence length="645" mass="71882">MDQRRDIQNFKRNERTRVTVSSCSSLGMEIKRKKIKESTVILQQEDCDLQEKIDFEIRMREGAYKLLVASTQRDQVLSASKNLLTCNARIEAYMAELQKKGEVHILINAARRSSDGVPKDRIACKGKVAISGLRIPLMWKDTDHFNNRGSSRRVAVFCLMKMGAEVFDTDMVIVDRSVTDICFDGLTIFKEASPDFELKLEVYSCAMEEETSLVNTPKKLAKKLGSSLSKSTGKKHCPLQEGGDPESFFQSSLQALGAKYSLLAHTTLGLAQAEEGFQSHTLTVPPNEDSSFWLPLYGNVCCRLVAQPECMTQDMMSGFLNQQQNIVGVPRCSRLFCVLRAGQLLCYYTPEEIEAKLDPAIVIPINKETRIRAIDKDSKKRSHSFTIINPRAGEAVTNVFVAECKEELQKWMEGFWQHFYDLSQWKHCCSDLMKIEVVSPRRPPLFLTKQATSVYHDLSIDSPTKLESLTDLIHHKIEETGGRFLIGQEEDPVAPRWASLFEGSHPMVVQKCVLSPARGSETPSPGAAAAKKRRAPPPPPAKAVALGPAASHALPREEAGSWRRPAVRAGRPSLDSKLSAVIQQLQRPSVPSRKKPPRHQEGTGAENRPPELPARPVPAPRPRLSSLKEKMKPKPRIPALDGVAS</sequence>
<dbReference type="InterPro" id="IPR051364">
    <property type="entry name" value="Cytokinesis/Rho-signaling"/>
</dbReference>
<dbReference type="PROSITE" id="PS50003">
    <property type="entry name" value="PH_DOMAIN"/>
    <property type="match status" value="1"/>
</dbReference>
<dbReference type="InterPro" id="IPR011993">
    <property type="entry name" value="PH-like_dom_sf"/>
</dbReference>
<evidence type="ECO:0000259" key="3">
    <source>
        <dbReference type="PROSITE" id="PS50003"/>
    </source>
</evidence>
<dbReference type="GO" id="GO:0007165">
    <property type="term" value="P:signal transduction"/>
    <property type="evidence" value="ECO:0007669"/>
    <property type="project" value="InterPro"/>
</dbReference>
<keyword evidence="6" id="KW-1185">Reference proteome</keyword>
<name>W5MIN7_LEPOC</name>
<reference evidence="5" key="2">
    <citation type="submission" date="2025-08" db="UniProtKB">
        <authorList>
            <consortium name="Ensembl"/>
        </authorList>
    </citation>
    <scope>IDENTIFICATION</scope>
</reference>
<dbReference type="CTD" id="219790"/>
<dbReference type="Gene3D" id="2.30.29.30">
    <property type="entry name" value="Pleckstrin-homology domain (PH domain)/Phosphotyrosine-binding domain (PTB)"/>
    <property type="match status" value="1"/>
</dbReference>
<dbReference type="SMART" id="SM00742">
    <property type="entry name" value="Hr1"/>
    <property type="match status" value="1"/>
</dbReference>
<dbReference type="Pfam" id="PF00169">
    <property type="entry name" value="PH"/>
    <property type="match status" value="1"/>
</dbReference>
<dbReference type="InterPro" id="IPR012966">
    <property type="entry name" value="AHD"/>
</dbReference>
<evidence type="ECO:0000313" key="5">
    <source>
        <dbReference type="Ensembl" id="ENSLOCP00000008246.1"/>
    </source>
</evidence>
<dbReference type="KEGG" id="loc:102688034"/>
<dbReference type="EMBL" id="AHAT01004095">
    <property type="status" value="NOT_ANNOTATED_CDS"/>
    <property type="molecule type" value="Genomic_DNA"/>
</dbReference>
<dbReference type="Pfam" id="PF08174">
    <property type="entry name" value="Anillin"/>
    <property type="match status" value="1"/>
</dbReference>
<feature type="compositionally biased region" description="Pro residues" evidence="2">
    <location>
        <begin position="610"/>
        <end position="621"/>
    </location>
</feature>
<dbReference type="GO" id="GO:0030097">
    <property type="term" value="P:hemopoiesis"/>
    <property type="evidence" value="ECO:0000318"/>
    <property type="project" value="GO_Central"/>
</dbReference>
<keyword evidence="1" id="KW-0175">Coiled coil</keyword>
<dbReference type="Bgee" id="ENSLOCG00000006821">
    <property type="expression patterns" value="Expressed in ovary and 9 other cell types or tissues"/>
</dbReference>
<dbReference type="FunCoup" id="W5MIN7">
    <property type="interactions" value="122"/>
</dbReference>
<dbReference type="Ensembl" id="ENSLOCT00000008256.1">
    <property type="protein sequence ID" value="ENSLOCP00000008246.1"/>
    <property type="gene ID" value="ENSLOCG00000006821.1"/>
</dbReference>
<dbReference type="InterPro" id="IPR011072">
    <property type="entry name" value="HR1_rho-bd"/>
</dbReference>
<dbReference type="OrthoDB" id="5817051at2759"/>
<dbReference type="PANTHER" id="PTHR21538">
    <property type="entry name" value="ANILLIN/RHOTEKIN RTKN"/>
    <property type="match status" value="1"/>
</dbReference>
<evidence type="ECO:0000256" key="2">
    <source>
        <dbReference type="SAM" id="MobiDB-lite"/>
    </source>
</evidence>
<dbReference type="CDD" id="cd13249">
    <property type="entry name" value="PH_rhotekin2"/>
    <property type="match status" value="1"/>
</dbReference>